<accession>A0A383BVU2</accession>
<dbReference type="NCBIfam" id="TIGR02532">
    <property type="entry name" value="IV_pilin_GFxxxE"/>
    <property type="match status" value="1"/>
</dbReference>
<dbReference type="AlphaFoldDB" id="A0A383BVU2"/>
<protein>
    <recommendedName>
        <fullName evidence="3">Type II secretion system protein GspG C-terminal domain-containing protein</fullName>
    </recommendedName>
</protein>
<proteinExistence type="predicted"/>
<keyword evidence="1" id="KW-0472">Membrane</keyword>
<dbReference type="PANTHER" id="PTHR30093:SF2">
    <property type="entry name" value="TYPE II SECRETION SYSTEM PROTEIN H"/>
    <property type="match status" value="1"/>
</dbReference>
<feature type="transmembrane region" description="Helical" evidence="1">
    <location>
        <begin position="21"/>
        <end position="46"/>
    </location>
</feature>
<dbReference type="EMBL" id="UINC01203216">
    <property type="protein sequence ID" value="SVE23365.1"/>
    <property type="molecule type" value="Genomic_DNA"/>
</dbReference>
<dbReference type="PANTHER" id="PTHR30093">
    <property type="entry name" value="GENERAL SECRETION PATHWAY PROTEIN G"/>
    <property type="match status" value="1"/>
</dbReference>
<evidence type="ECO:0000313" key="2">
    <source>
        <dbReference type="EMBL" id="SVE23365.1"/>
    </source>
</evidence>
<dbReference type="InterPro" id="IPR045584">
    <property type="entry name" value="Pilin-like"/>
</dbReference>
<keyword evidence="1" id="KW-0812">Transmembrane</keyword>
<gene>
    <name evidence="2" type="ORF">METZ01_LOCUS476219</name>
</gene>
<evidence type="ECO:0008006" key="3">
    <source>
        <dbReference type="Google" id="ProtNLM"/>
    </source>
</evidence>
<reference evidence="2" key="1">
    <citation type="submission" date="2018-05" db="EMBL/GenBank/DDBJ databases">
        <authorList>
            <person name="Lanie J.A."/>
            <person name="Ng W.-L."/>
            <person name="Kazmierczak K.M."/>
            <person name="Andrzejewski T.M."/>
            <person name="Davidsen T.M."/>
            <person name="Wayne K.J."/>
            <person name="Tettelin H."/>
            <person name="Glass J.I."/>
            <person name="Rusch D."/>
            <person name="Podicherti R."/>
            <person name="Tsui H.-C.T."/>
            <person name="Winkler M.E."/>
        </authorList>
    </citation>
    <scope>NUCLEOTIDE SEQUENCE</scope>
</reference>
<dbReference type="Pfam" id="PF07963">
    <property type="entry name" value="N_methyl"/>
    <property type="match status" value="1"/>
</dbReference>
<evidence type="ECO:0000256" key="1">
    <source>
        <dbReference type="SAM" id="Phobius"/>
    </source>
</evidence>
<organism evidence="2">
    <name type="scientific">marine metagenome</name>
    <dbReference type="NCBI Taxonomy" id="408172"/>
    <lineage>
        <taxon>unclassified sequences</taxon>
        <taxon>metagenomes</taxon>
        <taxon>ecological metagenomes</taxon>
    </lineage>
</organism>
<keyword evidence="1" id="KW-1133">Transmembrane helix</keyword>
<sequence length="230" mass="25498">MRMKIPRLPRHKVEETTPLHQATLGFTLIELLVVIAIIAILAALLLPALAKAKELATGARCQGNQKQLSLGWHMYADDNEDIMVGGNNHGGPFDWSMPPRNSNANRRKYIEGVKEGIRAGKLFAYVNNADCYHCPGDGRVRRDSVSKGLAFDSYSIAGALNGEHSAIAIKKYAQIKRPSSKYVFVERADFRGWNIGSFLIDPNPKNNSWIDVIAIWHNKKSTLGFCDGHA</sequence>
<dbReference type="SUPFAM" id="SSF54523">
    <property type="entry name" value="Pili subunits"/>
    <property type="match status" value="1"/>
</dbReference>
<dbReference type="InterPro" id="IPR012902">
    <property type="entry name" value="N_methyl_site"/>
</dbReference>
<name>A0A383BVU2_9ZZZZ</name>
<feature type="non-terminal residue" evidence="2">
    <location>
        <position position="230"/>
    </location>
</feature>
<dbReference type="Gene3D" id="3.30.700.10">
    <property type="entry name" value="Glycoprotein, Type 4 Pilin"/>
    <property type="match status" value="1"/>
</dbReference>